<keyword evidence="2" id="KW-1185">Reference proteome</keyword>
<organism evidence="1 2">
    <name type="scientific">Dissostichus mawsoni</name>
    <name type="common">Antarctic cod</name>
    <dbReference type="NCBI Taxonomy" id="36200"/>
    <lineage>
        <taxon>Eukaryota</taxon>
        <taxon>Metazoa</taxon>
        <taxon>Chordata</taxon>
        <taxon>Craniata</taxon>
        <taxon>Vertebrata</taxon>
        <taxon>Euteleostomi</taxon>
        <taxon>Actinopterygii</taxon>
        <taxon>Neopterygii</taxon>
        <taxon>Teleostei</taxon>
        <taxon>Neoteleostei</taxon>
        <taxon>Acanthomorphata</taxon>
        <taxon>Eupercaria</taxon>
        <taxon>Perciformes</taxon>
        <taxon>Notothenioidei</taxon>
        <taxon>Nototheniidae</taxon>
        <taxon>Dissostichus</taxon>
    </lineage>
</organism>
<comment type="caution">
    <text evidence="1">The sequence shown here is derived from an EMBL/GenBank/DDBJ whole genome shotgun (WGS) entry which is preliminary data.</text>
</comment>
<proteinExistence type="predicted"/>
<sequence length="230" mass="26410">MIQETHLNLEESKKLKQRWVGQVFSSPGSRGVSILISKKISFELTDLVSDKEGRYLSVASENIPKQWRFNNSLLKDDTFISLIENKSKEYISINVDSLSSIQTVWEAFKATCRGWIIKLKTIEKQHMRDPKNSLLQKKLLTVRADLQAILHEETPFSLYRLRKKHFECGDKAGKMLALQLKQLEGKLSIPAIRDSGVWLNLYKGGKASLVFPSLHAHYGKTHYSQREVTH</sequence>
<dbReference type="InterPro" id="IPR036691">
    <property type="entry name" value="Endo/exonu/phosph_ase_sf"/>
</dbReference>
<gene>
    <name evidence="1" type="ORF">F7725_002245</name>
</gene>
<protein>
    <submittedName>
        <fullName evidence="1">Uncharacterized protein</fullName>
    </submittedName>
</protein>
<name>A0A7J5Y1W0_DISMA</name>
<dbReference type="Proteomes" id="UP000518266">
    <property type="component" value="Unassembled WGS sequence"/>
</dbReference>
<dbReference type="Gene3D" id="3.60.10.10">
    <property type="entry name" value="Endonuclease/exonuclease/phosphatase"/>
    <property type="match status" value="1"/>
</dbReference>
<reference evidence="1 2" key="1">
    <citation type="submission" date="2020-03" db="EMBL/GenBank/DDBJ databases">
        <title>Dissostichus mawsoni Genome sequencing and assembly.</title>
        <authorList>
            <person name="Park H."/>
        </authorList>
    </citation>
    <scope>NUCLEOTIDE SEQUENCE [LARGE SCALE GENOMIC DNA]</scope>
    <source>
        <strain evidence="1">DM0001</strain>
        <tissue evidence="1">Muscle</tissue>
    </source>
</reference>
<accession>A0A7J5Y1W0</accession>
<dbReference type="AlphaFoldDB" id="A0A7J5Y1W0"/>
<evidence type="ECO:0000313" key="2">
    <source>
        <dbReference type="Proteomes" id="UP000518266"/>
    </source>
</evidence>
<dbReference type="EMBL" id="JAAKFY010000018">
    <property type="protein sequence ID" value="KAF3843396.1"/>
    <property type="molecule type" value="Genomic_DNA"/>
</dbReference>
<evidence type="ECO:0000313" key="1">
    <source>
        <dbReference type="EMBL" id="KAF3843396.1"/>
    </source>
</evidence>